<comment type="subcellular location">
    <subcellularLocation>
        <location evidence="6">Cytoplasm</location>
    </subcellularLocation>
</comment>
<dbReference type="GO" id="GO:0048029">
    <property type="term" value="F:monosaccharide binding"/>
    <property type="evidence" value="ECO:0007669"/>
    <property type="project" value="InterPro"/>
</dbReference>
<dbReference type="GeneID" id="58097637"/>
<comment type="catalytic activity">
    <reaction evidence="1 6">
        <text>beta-D-ribopyranose = beta-D-ribofuranose</text>
        <dbReference type="Rhea" id="RHEA:25432"/>
        <dbReference type="ChEBI" id="CHEBI:27476"/>
        <dbReference type="ChEBI" id="CHEBI:47002"/>
        <dbReference type="EC" id="5.4.99.62"/>
    </reaction>
</comment>
<proteinExistence type="inferred from homology"/>
<dbReference type="InterPro" id="IPR007721">
    <property type="entry name" value="RbsD_FucU"/>
</dbReference>
<dbReference type="GO" id="GO:0019303">
    <property type="term" value="P:D-ribose catabolic process"/>
    <property type="evidence" value="ECO:0007669"/>
    <property type="project" value="UniProtKB-UniRule"/>
</dbReference>
<dbReference type="EC" id="5.4.99.62" evidence="2 6"/>
<dbReference type="InterPro" id="IPR023064">
    <property type="entry name" value="D-ribose_pyranase"/>
</dbReference>
<keyword evidence="4 6" id="KW-0413">Isomerase</keyword>
<evidence type="ECO:0000313" key="7">
    <source>
        <dbReference type="EMBL" id="KKI62790.1"/>
    </source>
</evidence>
<organism evidence="7 8">
    <name type="scientific">Staphylococcus cohnii subsp. cohnii</name>
    <dbReference type="NCBI Taxonomy" id="74704"/>
    <lineage>
        <taxon>Bacteria</taxon>
        <taxon>Bacillati</taxon>
        <taxon>Bacillota</taxon>
        <taxon>Bacilli</taxon>
        <taxon>Bacillales</taxon>
        <taxon>Staphylococcaceae</taxon>
        <taxon>Staphylococcus</taxon>
        <taxon>Staphylococcus cohnii species complex</taxon>
    </lineage>
</organism>
<evidence type="ECO:0000256" key="4">
    <source>
        <dbReference type="ARBA" id="ARBA00023235"/>
    </source>
</evidence>
<evidence type="ECO:0000256" key="3">
    <source>
        <dbReference type="ARBA" id="ARBA00022490"/>
    </source>
</evidence>
<evidence type="ECO:0000256" key="6">
    <source>
        <dbReference type="HAMAP-Rule" id="MF_01661"/>
    </source>
</evidence>
<name>A0A0M2NXW1_STACC</name>
<feature type="active site" description="Proton donor" evidence="6">
    <location>
        <position position="20"/>
    </location>
</feature>
<dbReference type="PATRIC" id="fig|74704.6.peg.1902"/>
<reference evidence="7 8" key="1">
    <citation type="submission" date="2015-03" db="EMBL/GenBank/DDBJ databases">
        <title>Genome Assembly of Staphylococcus cohnii subsp. cohnii strain G22B2.</title>
        <authorList>
            <person name="Nair G."/>
            <person name="Kaur G."/>
            <person name="Khatri I."/>
            <person name="Singh N.K."/>
            <person name="Sathyabama S."/>
            <person name="Maurya S.K."/>
            <person name="Subramanian S."/>
            <person name="Agrewala J.N."/>
            <person name="Mayilraj S."/>
        </authorList>
    </citation>
    <scope>NUCLEOTIDE SEQUENCE [LARGE SCALE GENOMIC DNA]</scope>
    <source>
        <strain evidence="7 8">G22B2</strain>
    </source>
</reference>
<evidence type="ECO:0000256" key="1">
    <source>
        <dbReference type="ARBA" id="ARBA00000223"/>
    </source>
</evidence>
<dbReference type="PANTHER" id="PTHR37831:SF1">
    <property type="entry name" value="D-RIBOSE PYRANASE"/>
    <property type="match status" value="1"/>
</dbReference>
<evidence type="ECO:0000256" key="2">
    <source>
        <dbReference type="ARBA" id="ARBA00012862"/>
    </source>
</evidence>
<dbReference type="Gene3D" id="3.40.1650.10">
    <property type="entry name" value="RbsD-like domain"/>
    <property type="match status" value="1"/>
</dbReference>
<dbReference type="GO" id="GO:0062193">
    <property type="term" value="F:D-ribose pyranase activity"/>
    <property type="evidence" value="ECO:0007669"/>
    <property type="project" value="UniProtKB-EC"/>
</dbReference>
<dbReference type="HAMAP" id="MF_01661">
    <property type="entry name" value="D_rib_pyranase"/>
    <property type="match status" value="1"/>
</dbReference>
<sequence length="129" mass="14223">MYKTGILNSEISKVLSDLGHTDTIIIADCGLPIPDGVKKIDLALTFGHPSFEEVFNLVKAHMKIEQLTIANEMIKQNSALYVKLLAENIDMVTESHEKLKMYSKDVKAIIRTGEATPYANAILSSGVLF</sequence>
<feature type="binding site" evidence="6">
    <location>
        <position position="96"/>
    </location>
    <ligand>
        <name>substrate</name>
    </ligand>
</feature>
<comment type="pathway">
    <text evidence="6">Carbohydrate metabolism; D-ribose degradation; D-ribose 5-phosphate from beta-D-ribopyranose: step 1/2.</text>
</comment>
<feature type="binding site" evidence="6">
    <location>
        <begin position="118"/>
        <end position="120"/>
    </location>
    <ligand>
        <name>substrate</name>
    </ligand>
</feature>
<dbReference type="GO" id="GO:0005829">
    <property type="term" value="C:cytosol"/>
    <property type="evidence" value="ECO:0007669"/>
    <property type="project" value="TreeGrafter"/>
</dbReference>
<comment type="caution">
    <text evidence="7">The sequence shown here is derived from an EMBL/GenBank/DDBJ whole genome shotgun (WGS) entry which is preliminary data.</text>
</comment>
<dbReference type="InterPro" id="IPR023750">
    <property type="entry name" value="RbsD-like_sf"/>
</dbReference>
<gene>
    <name evidence="6" type="primary">rbsD</name>
    <name evidence="7" type="ORF">UF66_1857</name>
</gene>
<dbReference type="SUPFAM" id="SSF102546">
    <property type="entry name" value="RbsD-like"/>
    <property type="match status" value="1"/>
</dbReference>
<comment type="function">
    <text evidence="6">Catalyzes the interconversion of beta-pyran and beta-furan forms of D-ribose.</text>
</comment>
<keyword evidence="5 6" id="KW-0119">Carbohydrate metabolism</keyword>
<evidence type="ECO:0000256" key="5">
    <source>
        <dbReference type="ARBA" id="ARBA00023277"/>
    </source>
</evidence>
<feature type="binding site" evidence="6">
    <location>
        <position position="28"/>
    </location>
    <ligand>
        <name>substrate</name>
    </ligand>
</feature>
<comment type="similarity">
    <text evidence="6">Belongs to the RbsD / FucU family. RbsD subfamily.</text>
</comment>
<dbReference type="Pfam" id="PF05025">
    <property type="entry name" value="RbsD_FucU"/>
    <property type="match status" value="1"/>
</dbReference>
<protein>
    <recommendedName>
        <fullName evidence="2 6">D-ribose pyranase</fullName>
        <ecNumber evidence="2 6">5.4.99.62</ecNumber>
    </recommendedName>
</protein>
<dbReference type="Proteomes" id="UP000034455">
    <property type="component" value="Unassembled WGS sequence"/>
</dbReference>
<dbReference type="GO" id="GO:0016872">
    <property type="term" value="F:intramolecular lyase activity"/>
    <property type="evidence" value="ECO:0007669"/>
    <property type="project" value="UniProtKB-UniRule"/>
</dbReference>
<dbReference type="EMBL" id="LAKJ01000030">
    <property type="protein sequence ID" value="KKI62790.1"/>
    <property type="molecule type" value="Genomic_DNA"/>
</dbReference>
<comment type="subunit">
    <text evidence="6">Homodecamer.</text>
</comment>
<dbReference type="PANTHER" id="PTHR37831">
    <property type="entry name" value="D-RIBOSE PYRANASE"/>
    <property type="match status" value="1"/>
</dbReference>
<keyword evidence="3 6" id="KW-0963">Cytoplasm</keyword>
<evidence type="ECO:0000313" key="8">
    <source>
        <dbReference type="Proteomes" id="UP000034455"/>
    </source>
</evidence>
<dbReference type="AlphaFoldDB" id="A0A0M2NXW1"/>
<dbReference type="UniPathway" id="UPA00916">
    <property type="reaction ID" value="UER00888"/>
</dbReference>
<dbReference type="NCBIfam" id="NF008761">
    <property type="entry name" value="PRK11797.1"/>
    <property type="match status" value="1"/>
</dbReference>
<dbReference type="RefSeq" id="WP_019468743.1">
    <property type="nucleotide sequence ID" value="NZ_BKAS01000021.1"/>
</dbReference>
<accession>A0A0M2NXW1</accession>